<reference evidence="1 2" key="1">
    <citation type="submission" date="2015-11" db="EMBL/GenBank/DDBJ databases">
        <authorList>
            <person name="Hill K.K."/>
            <person name="Shirey T.B."/>
            <person name="Raphael B."/>
            <person name="Daligault H.E."/>
            <person name="Davenport K.W."/>
            <person name="Bruce D.C."/>
            <person name="Foley B.T."/>
            <person name="Johnson S.L."/>
        </authorList>
    </citation>
    <scope>NUCLEOTIDE SEQUENCE [LARGE SCALE GENOMIC DNA]</scope>
    <source>
        <strain evidence="1 2">CDC_1632</strain>
    </source>
</reference>
<dbReference type="AlphaFoldDB" id="A0A1L3NHD1"/>
<sequence length="56" mass="6585">MTNFERLIRSQEDMAKQLVWENCTHCPKAPTCKIEQRNKCLISTIEWLNMEGVNVC</sequence>
<dbReference type="Proteomes" id="UP000182204">
    <property type="component" value="Chromosome"/>
</dbReference>
<accession>A0A1L3NHD1</accession>
<protein>
    <submittedName>
        <fullName evidence="1">Uncharacterized protein</fullName>
    </submittedName>
</protein>
<gene>
    <name evidence="1" type="ORF">NPD5_3848</name>
</gene>
<name>A0A1L3NHD1_CLOSG</name>
<dbReference type="EMBL" id="CP013243">
    <property type="protein sequence ID" value="APH15527.1"/>
    <property type="molecule type" value="Genomic_DNA"/>
</dbReference>
<evidence type="ECO:0000313" key="2">
    <source>
        <dbReference type="Proteomes" id="UP000182204"/>
    </source>
</evidence>
<organism evidence="1 2">
    <name type="scientific">Clostridium sporogenes</name>
    <dbReference type="NCBI Taxonomy" id="1509"/>
    <lineage>
        <taxon>Bacteria</taxon>
        <taxon>Bacillati</taxon>
        <taxon>Bacillota</taxon>
        <taxon>Clostridia</taxon>
        <taxon>Eubacteriales</taxon>
        <taxon>Clostridiaceae</taxon>
        <taxon>Clostridium</taxon>
    </lineage>
</organism>
<proteinExistence type="predicted"/>
<dbReference type="RefSeq" id="WP_167366116.1">
    <property type="nucleotide sequence ID" value="NZ_CP013243.1"/>
</dbReference>
<evidence type="ECO:0000313" key="1">
    <source>
        <dbReference type="EMBL" id="APH15527.1"/>
    </source>
</evidence>